<protein>
    <submittedName>
        <fullName evidence="3">Tubulin/FtsZ GTPase domain-containing protein</fullName>
    </submittedName>
</protein>
<accession>A0A914YFL6</accession>
<dbReference type="InterPro" id="IPR036525">
    <property type="entry name" value="Tubulin/FtsZ_GTPase_sf"/>
</dbReference>
<dbReference type="GO" id="GO:0005525">
    <property type="term" value="F:GTP binding"/>
    <property type="evidence" value="ECO:0007669"/>
    <property type="project" value="InterPro"/>
</dbReference>
<proteinExistence type="predicted"/>
<sequence length="75" mass="8225">MAPNGKMREVVSLHVGQAGVQIGNACWELYCLEHGIQPDGLMPADTTVGVEDASFNTFFSETQAGNFTIYRFVKE</sequence>
<keyword evidence="2" id="KW-1185">Reference proteome</keyword>
<dbReference type="Gene3D" id="3.40.50.1440">
    <property type="entry name" value="Tubulin/FtsZ, GTPase domain"/>
    <property type="match status" value="1"/>
</dbReference>
<dbReference type="WBParaSite" id="PSU_v2.g17551.t1">
    <property type="protein sequence ID" value="PSU_v2.g17551.t1"/>
    <property type="gene ID" value="PSU_v2.g17551"/>
</dbReference>
<dbReference type="GO" id="GO:0007017">
    <property type="term" value="P:microtubule-based process"/>
    <property type="evidence" value="ECO:0007669"/>
    <property type="project" value="InterPro"/>
</dbReference>
<name>A0A914YFL6_9BILA</name>
<evidence type="ECO:0000313" key="2">
    <source>
        <dbReference type="Proteomes" id="UP000887577"/>
    </source>
</evidence>
<dbReference type="GO" id="GO:0005874">
    <property type="term" value="C:microtubule"/>
    <property type="evidence" value="ECO:0007669"/>
    <property type="project" value="InterPro"/>
</dbReference>
<evidence type="ECO:0000313" key="3">
    <source>
        <dbReference type="WBParaSite" id="PSU_v2.g17551.t1"/>
    </source>
</evidence>
<reference evidence="3" key="1">
    <citation type="submission" date="2022-11" db="UniProtKB">
        <authorList>
            <consortium name="WormBaseParasite"/>
        </authorList>
    </citation>
    <scope>IDENTIFICATION</scope>
</reference>
<dbReference type="PANTHER" id="PTHR36527:SF6">
    <property type="entry name" value="TUBULIN_FTSZ GTPASE DOMAIN-CONTAINING PROTEIN"/>
    <property type="match status" value="1"/>
</dbReference>
<dbReference type="Proteomes" id="UP000887577">
    <property type="component" value="Unplaced"/>
</dbReference>
<feature type="domain" description="Tubulin/FtsZ GTPase" evidence="1">
    <location>
        <begin position="9"/>
        <end position="68"/>
    </location>
</feature>
<evidence type="ECO:0000259" key="1">
    <source>
        <dbReference type="Pfam" id="PF00091"/>
    </source>
</evidence>
<dbReference type="SUPFAM" id="SSF52490">
    <property type="entry name" value="Tubulin nucleotide-binding domain-like"/>
    <property type="match status" value="1"/>
</dbReference>
<dbReference type="AlphaFoldDB" id="A0A914YFL6"/>
<dbReference type="Pfam" id="PF00091">
    <property type="entry name" value="Tubulin"/>
    <property type="match status" value="1"/>
</dbReference>
<dbReference type="InterPro" id="IPR003008">
    <property type="entry name" value="Tubulin_FtsZ_GTPase"/>
</dbReference>
<dbReference type="PRINTS" id="PR01162">
    <property type="entry name" value="ALPHATUBULIN"/>
</dbReference>
<dbReference type="GO" id="GO:0005200">
    <property type="term" value="F:structural constituent of cytoskeleton"/>
    <property type="evidence" value="ECO:0007669"/>
    <property type="project" value="InterPro"/>
</dbReference>
<dbReference type="PANTHER" id="PTHR36527">
    <property type="entry name" value="OS01G0282866 PROTEIN"/>
    <property type="match status" value="1"/>
</dbReference>
<organism evidence="2 3">
    <name type="scientific">Panagrolaimus superbus</name>
    <dbReference type="NCBI Taxonomy" id="310955"/>
    <lineage>
        <taxon>Eukaryota</taxon>
        <taxon>Metazoa</taxon>
        <taxon>Ecdysozoa</taxon>
        <taxon>Nematoda</taxon>
        <taxon>Chromadorea</taxon>
        <taxon>Rhabditida</taxon>
        <taxon>Tylenchina</taxon>
        <taxon>Panagrolaimomorpha</taxon>
        <taxon>Panagrolaimoidea</taxon>
        <taxon>Panagrolaimidae</taxon>
        <taxon>Panagrolaimus</taxon>
    </lineage>
</organism>
<dbReference type="InterPro" id="IPR002452">
    <property type="entry name" value="Alpha_tubulin"/>
</dbReference>